<feature type="compositionally biased region" description="Polar residues" evidence="1">
    <location>
        <begin position="576"/>
        <end position="585"/>
    </location>
</feature>
<feature type="region of interest" description="Disordered" evidence="1">
    <location>
        <begin position="565"/>
        <end position="600"/>
    </location>
</feature>
<keyword evidence="3" id="KW-1185">Reference proteome</keyword>
<feature type="region of interest" description="Disordered" evidence="1">
    <location>
        <begin position="257"/>
        <end position="345"/>
    </location>
</feature>
<dbReference type="GO" id="GO:0030336">
    <property type="term" value="P:negative regulation of cell migration"/>
    <property type="evidence" value="ECO:0007669"/>
    <property type="project" value="InterPro"/>
</dbReference>
<accession>A0A067R7J6</accession>
<feature type="compositionally biased region" description="Polar residues" evidence="1">
    <location>
        <begin position="266"/>
        <end position="280"/>
    </location>
</feature>
<dbReference type="OrthoDB" id="10002384at2759"/>
<feature type="compositionally biased region" description="Polar residues" evidence="1">
    <location>
        <begin position="166"/>
        <end position="182"/>
    </location>
</feature>
<protein>
    <submittedName>
        <fullName evidence="2">Uncharacterized protein</fullName>
    </submittedName>
</protein>
<dbReference type="InParanoid" id="A0A067R7J6"/>
<dbReference type="EMBL" id="KK852890">
    <property type="protein sequence ID" value="KDR14280.1"/>
    <property type="molecule type" value="Genomic_DNA"/>
</dbReference>
<feature type="compositionally biased region" description="Polar residues" evidence="1">
    <location>
        <begin position="361"/>
        <end position="379"/>
    </location>
</feature>
<dbReference type="GO" id="GO:0010972">
    <property type="term" value="P:negative regulation of G2/M transition of mitotic cell cycle"/>
    <property type="evidence" value="ECO:0007669"/>
    <property type="project" value="InterPro"/>
</dbReference>
<feature type="region of interest" description="Disordered" evidence="1">
    <location>
        <begin position="361"/>
        <end position="388"/>
    </location>
</feature>
<organism evidence="2 3">
    <name type="scientific">Zootermopsis nevadensis</name>
    <name type="common">Dampwood termite</name>
    <dbReference type="NCBI Taxonomy" id="136037"/>
    <lineage>
        <taxon>Eukaryota</taxon>
        <taxon>Metazoa</taxon>
        <taxon>Ecdysozoa</taxon>
        <taxon>Arthropoda</taxon>
        <taxon>Hexapoda</taxon>
        <taxon>Insecta</taxon>
        <taxon>Pterygota</taxon>
        <taxon>Neoptera</taxon>
        <taxon>Polyneoptera</taxon>
        <taxon>Dictyoptera</taxon>
        <taxon>Blattodea</taxon>
        <taxon>Blattoidea</taxon>
        <taxon>Termitoidae</taxon>
        <taxon>Termopsidae</taxon>
        <taxon>Zootermopsis</taxon>
    </lineage>
</organism>
<reference evidence="2 3" key="1">
    <citation type="journal article" date="2014" name="Nat. Commun.">
        <title>Molecular traces of alternative social organization in a termite genome.</title>
        <authorList>
            <person name="Terrapon N."/>
            <person name="Li C."/>
            <person name="Robertson H.M."/>
            <person name="Ji L."/>
            <person name="Meng X."/>
            <person name="Booth W."/>
            <person name="Chen Z."/>
            <person name="Childers C.P."/>
            <person name="Glastad K.M."/>
            <person name="Gokhale K."/>
            <person name="Gowin J."/>
            <person name="Gronenberg W."/>
            <person name="Hermansen R.A."/>
            <person name="Hu H."/>
            <person name="Hunt B.G."/>
            <person name="Huylmans A.K."/>
            <person name="Khalil S.M."/>
            <person name="Mitchell R.D."/>
            <person name="Munoz-Torres M.C."/>
            <person name="Mustard J.A."/>
            <person name="Pan H."/>
            <person name="Reese J.T."/>
            <person name="Scharf M.E."/>
            <person name="Sun F."/>
            <person name="Vogel H."/>
            <person name="Xiao J."/>
            <person name="Yang W."/>
            <person name="Yang Z."/>
            <person name="Yang Z."/>
            <person name="Zhou J."/>
            <person name="Zhu J."/>
            <person name="Brent C.S."/>
            <person name="Elsik C.G."/>
            <person name="Goodisman M.A."/>
            <person name="Liberles D.A."/>
            <person name="Roe R.M."/>
            <person name="Vargo E.L."/>
            <person name="Vilcinskas A."/>
            <person name="Wang J."/>
            <person name="Bornberg-Bauer E."/>
            <person name="Korb J."/>
            <person name="Zhang G."/>
            <person name="Liebig J."/>
        </authorList>
    </citation>
    <scope>NUCLEOTIDE SEQUENCE [LARGE SCALE GENOMIC DNA]</scope>
    <source>
        <tissue evidence="2">Whole organism</tissue>
    </source>
</reference>
<feature type="region of interest" description="Disordered" evidence="1">
    <location>
        <begin position="158"/>
        <end position="213"/>
    </location>
</feature>
<proteinExistence type="predicted"/>
<name>A0A067R7J6_ZOONE</name>
<dbReference type="AlphaFoldDB" id="A0A067R7J6"/>
<sequence length="612" mass="68754">MNSPCSQKMIALRERNRVLLDQLESNSILLERRLKELKRAARSARCSEKSQQAHPLSPLKRKYESWKRRNSSSQVTATLNAAVYSVSSSSSDSQELNAKHKQIMEDITSPAKRSKQSTLIRPRHRGKVMQLCECPVKSSTTFDVKNSGKGSEECYCKTSAGKDGTHSSVTSQESEGSISPTHTDSDHHICKQSSELHSPKYNMNDGKKDNDQKRRTLESAHAIIDYSPQSIFLQRLKERFQAVGDLVAPANIRTTLAKPRSETSPKKSQYSGSTVQTNRMKPTKPSPDKTNLEKFTPLKFPPSARPHFSHGSHELISDGNKQSTTKQATRSPRHAYKGEMRQKKNRKRVCFRKKCHCRVQQNIQSKKRSPSATKENAQANPAEKLELTGPGDFPSSPCACFCDGSAKQMLRPKTPLIVSGEVEGLVDNGHDKKHMQPQCCCGRRSRWFDELNEFRQSHWFDCHAYPHPDSARNFERGATHPTGHKCVHEYDLDDRLFARPLYPDHENSSRCTVCHLPYSTSKSRTRETPAITLRSTLQNPEFQVSIPSGSPRGVRPSVSGNVLSHKKMTHAPGRGRTTSRPSHFTRTLGDLKPRAPVPADSLALRYQKGVAK</sequence>
<dbReference type="Proteomes" id="UP000027135">
    <property type="component" value="Unassembled WGS sequence"/>
</dbReference>
<feature type="compositionally biased region" description="Polar residues" evidence="1">
    <location>
        <begin position="319"/>
        <end position="330"/>
    </location>
</feature>
<gene>
    <name evidence="2" type="ORF">L798_11729</name>
</gene>
<dbReference type="eggNOG" id="ENOG502SEX0">
    <property type="taxonomic scope" value="Eukaryota"/>
</dbReference>
<evidence type="ECO:0000313" key="2">
    <source>
        <dbReference type="EMBL" id="KDR14280.1"/>
    </source>
</evidence>
<evidence type="ECO:0000313" key="3">
    <source>
        <dbReference type="Proteomes" id="UP000027135"/>
    </source>
</evidence>
<evidence type="ECO:0000256" key="1">
    <source>
        <dbReference type="SAM" id="MobiDB-lite"/>
    </source>
</evidence>